<dbReference type="RefSeq" id="WP_353864525.1">
    <property type="nucleotide sequence ID" value="NZ_CP088295.1"/>
</dbReference>
<dbReference type="Gene3D" id="1.10.10.10">
    <property type="entry name" value="Winged helix-like DNA-binding domain superfamily/Winged helix DNA-binding domain"/>
    <property type="match status" value="1"/>
</dbReference>
<evidence type="ECO:0000256" key="1">
    <source>
        <dbReference type="ARBA" id="ARBA00022553"/>
    </source>
</evidence>
<dbReference type="Gene3D" id="2.60.200.20">
    <property type="match status" value="1"/>
</dbReference>
<dbReference type="EMBL" id="CP088295">
    <property type="protein sequence ID" value="UUY04027.1"/>
    <property type="molecule type" value="Genomic_DNA"/>
</dbReference>
<proteinExistence type="predicted"/>
<dbReference type="Pfam" id="PF00498">
    <property type="entry name" value="FHA"/>
    <property type="match status" value="1"/>
</dbReference>
<dbReference type="SMART" id="SM00421">
    <property type="entry name" value="HTH_LUXR"/>
    <property type="match status" value="1"/>
</dbReference>
<reference evidence="4" key="1">
    <citation type="submission" date="2021-11" db="EMBL/GenBank/DDBJ databases">
        <title>Cultivation dependent microbiological survey of springs from the worlds oldest radium mine currently devoted to the extraction of radon-saturated water.</title>
        <authorList>
            <person name="Kapinusova G."/>
            <person name="Smrhova T."/>
            <person name="Strejcek M."/>
            <person name="Suman J."/>
            <person name="Jani K."/>
            <person name="Pajer P."/>
            <person name="Uhlik O."/>
        </authorList>
    </citation>
    <scope>NUCLEOTIDE SEQUENCE [LARGE SCALE GENOMIC DNA]</scope>
    <source>
        <strain evidence="4">J379</strain>
    </source>
</reference>
<evidence type="ECO:0000313" key="3">
    <source>
        <dbReference type="EMBL" id="UUY04027.1"/>
    </source>
</evidence>
<dbReference type="SUPFAM" id="SSF46894">
    <property type="entry name" value="C-terminal effector domain of the bipartite response regulators"/>
    <property type="match status" value="1"/>
</dbReference>
<keyword evidence="1" id="KW-0597">Phosphoprotein</keyword>
<dbReference type="Proteomes" id="UP001058860">
    <property type="component" value="Chromosome"/>
</dbReference>
<dbReference type="CDD" id="cd00060">
    <property type="entry name" value="FHA"/>
    <property type="match status" value="1"/>
</dbReference>
<dbReference type="SUPFAM" id="SSF49879">
    <property type="entry name" value="SMAD/FHA domain"/>
    <property type="match status" value="1"/>
</dbReference>
<keyword evidence="4" id="KW-1185">Reference proteome</keyword>
<feature type="domain" description="FHA" evidence="2">
    <location>
        <begin position="58"/>
        <end position="109"/>
    </location>
</feature>
<gene>
    <name evidence="3" type="ORF">LRS13_00410</name>
</gene>
<sequence>MTVLSTSAMIRTVPIGPYELTASEHAAVLAADRGGTPYVLLRDGDGRLMLFALRDDVVTIGRAPESDLVVAWDGEASRAHARLERVGGRWTVIDDGLSRNGTFVGDERVAGRRALDAGDTVRIGRTVLVLRAPQGAGAETITATDTAGAVSLTPAERRVLVALCRPYGGQDGAAAPATNQEVADELVLSIAGVKTHLRALFAKLGVDDLQQNRKRAELARRALATGLVRPADIARDQE</sequence>
<dbReference type="PROSITE" id="PS50006">
    <property type="entry name" value="FHA_DOMAIN"/>
    <property type="match status" value="1"/>
</dbReference>
<dbReference type="InterPro" id="IPR036388">
    <property type="entry name" value="WH-like_DNA-bd_sf"/>
</dbReference>
<dbReference type="InterPro" id="IPR008984">
    <property type="entry name" value="SMAD_FHA_dom_sf"/>
</dbReference>
<dbReference type="InterPro" id="IPR016032">
    <property type="entry name" value="Sig_transdc_resp-reg_C-effctor"/>
</dbReference>
<dbReference type="InterPro" id="IPR000253">
    <property type="entry name" value="FHA_dom"/>
</dbReference>
<dbReference type="Pfam" id="PF00196">
    <property type="entry name" value="GerE"/>
    <property type="match status" value="1"/>
</dbReference>
<accession>A0ABY5PI18</accession>
<protein>
    <submittedName>
        <fullName evidence="3">FHA domain-containing protein</fullName>
    </submittedName>
</protein>
<evidence type="ECO:0000259" key="2">
    <source>
        <dbReference type="PROSITE" id="PS50006"/>
    </source>
</evidence>
<dbReference type="SMART" id="SM00240">
    <property type="entry name" value="FHA"/>
    <property type="match status" value="1"/>
</dbReference>
<name>A0ABY5PI18_9ACTN</name>
<organism evidence="3 4">
    <name type="scientific">Svornostia abyssi</name>
    <dbReference type="NCBI Taxonomy" id="2898438"/>
    <lineage>
        <taxon>Bacteria</taxon>
        <taxon>Bacillati</taxon>
        <taxon>Actinomycetota</taxon>
        <taxon>Thermoleophilia</taxon>
        <taxon>Solirubrobacterales</taxon>
        <taxon>Baekduiaceae</taxon>
        <taxon>Svornostia</taxon>
    </lineage>
</organism>
<dbReference type="InterPro" id="IPR000792">
    <property type="entry name" value="Tscrpt_reg_LuxR_C"/>
</dbReference>
<evidence type="ECO:0000313" key="4">
    <source>
        <dbReference type="Proteomes" id="UP001058860"/>
    </source>
</evidence>